<dbReference type="InterPro" id="IPR051344">
    <property type="entry name" value="Vgb"/>
</dbReference>
<dbReference type="InterPro" id="IPR015943">
    <property type="entry name" value="WD40/YVTN_repeat-like_dom_sf"/>
</dbReference>
<dbReference type="RefSeq" id="WP_179619378.1">
    <property type="nucleotide sequence ID" value="NZ_JACCBW010000002.1"/>
</dbReference>
<dbReference type="Proteomes" id="UP000549911">
    <property type="component" value="Unassembled WGS sequence"/>
</dbReference>
<reference evidence="2 3" key="2">
    <citation type="submission" date="2020-08" db="EMBL/GenBank/DDBJ databases">
        <title>The Agave Microbiome: Exploring the role of microbial communities in plant adaptations to desert environments.</title>
        <authorList>
            <person name="Partida-Martinez L.P."/>
        </authorList>
    </citation>
    <scope>NUCLEOTIDE SEQUENCE [LARGE SCALE GENOMIC DNA]</scope>
    <source>
        <strain evidence="2 3">AT2.17</strain>
    </source>
</reference>
<protein>
    <submittedName>
        <fullName evidence="2">Virginiamycin B lyase</fullName>
        <ecNumber evidence="2">4.2.99.-</ecNumber>
    </submittedName>
</protein>
<name>A0A7Y9KRN5_9ACTN</name>
<dbReference type="GO" id="GO:0016829">
    <property type="term" value="F:lyase activity"/>
    <property type="evidence" value="ECO:0007669"/>
    <property type="project" value="UniProtKB-KW"/>
</dbReference>
<dbReference type="PANTHER" id="PTHR40274:SF3">
    <property type="entry name" value="VIRGINIAMYCIN B LYASE"/>
    <property type="match status" value="1"/>
</dbReference>
<dbReference type="SUPFAM" id="SSF63829">
    <property type="entry name" value="Calcium-dependent phosphotriesterase"/>
    <property type="match status" value="2"/>
</dbReference>
<keyword evidence="3" id="KW-1185">Reference proteome</keyword>
<dbReference type="Pfam" id="PF24684">
    <property type="entry name" value="Vgb_lyase"/>
    <property type="match status" value="1"/>
</dbReference>
<dbReference type="EMBL" id="JACCBW010000002">
    <property type="protein sequence ID" value="NYE36734.1"/>
    <property type="molecule type" value="Genomic_DNA"/>
</dbReference>
<dbReference type="AlphaFoldDB" id="A0A7Y9KRN5"/>
<keyword evidence="2" id="KW-0456">Lyase</keyword>
<sequence>MDRARTALLTALALVVSPLLVLTGTAPAQAAVSVFPVPTSSAGLGRITTAPDGSMWFLMGDANKVGRITTSGAIQEFALPPTDSSVDGPAKGLDVGPDGSVWVTTDHGSNLTRLSSAGQVLNDWTFPNYDGCVSTCPYGGEVRVDPSGTAWVTMNYGSSFIVKVTPTGGLTASDNSPECDDVLGEAADGTMWCQGGSAEGQDTITRVNADAAGGTTYPLPSDATYPMGLAAGPVGSIWFTRSSTDGSLTSPSRGSIGYLDAGSGATKIWQTGSRSAPRDLVMGPDRQMWFTNRGAAPGIGHISADGRGAISSVGSYEPTSLTFGPDGAIWFTDEKNNSIVRVTTDQLGSTNVDLGDGVTMLPSDIPPVPTKAAPVGKLLKSKGVTRIEGGVLPVRLKCPRSTAATQGCAGTLRVELASGKKAIAKPRRYSAIPGGAGKVTVSIFKKDLRKLRPGKVVKLRVELLKAGSKKVKAKRIIKVRRA</sequence>
<feature type="chain" id="PRO_5030729687" evidence="1">
    <location>
        <begin position="31"/>
        <end position="482"/>
    </location>
</feature>
<feature type="signal peptide" evidence="1">
    <location>
        <begin position="1"/>
        <end position="30"/>
    </location>
</feature>
<evidence type="ECO:0000313" key="2">
    <source>
        <dbReference type="EMBL" id="NYE36734.1"/>
    </source>
</evidence>
<accession>A0A7Y9KRN5</accession>
<dbReference type="PANTHER" id="PTHR40274">
    <property type="entry name" value="VIRGINIAMYCIN B LYASE"/>
    <property type="match status" value="1"/>
</dbReference>
<comment type="caution">
    <text evidence="2">The sequence shown here is derived from an EMBL/GenBank/DDBJ whole genome shotgun (WGS) entry which is preliminary data.</text>
</comment>
<keyword evidence="1" id="KW-0732">Signal</keyword>
<dbReference type="EC" id="4.2.99.-" evidence="2"/>
<proteinExistence type="predicted"/>
<evidence type="ECO:0000313" key="3">
    <source>
        <dbReference type="Proteomes" id="UP000549911"/>
    </source>
</evidence>
<dbReference type="Gene3D" id="2.130.10.10">
    <property type="entry name" value="YVTN repeat-like/Quinoprotein amine dehydrogenase"/>
    <property type="match status" value="2"/>
</dbReference>
<gene>
    <name evidence="2" type="ORF">F4692_001867</name>
</gene>
<reference evidence="2 3" key="1">
    <citation type="submission" date="2020-07" db="EMBL/GenBank/DDBJ databases">
        <authorList>
            <person name="Partida-Martinez L."/>
            <person name="Huntemann M."/>
            <person name="Clum A."/>
            <person name="Wang J."/>
            <person name="Palaniappan K."/>
            <person name="Ritter S."/>
            <person name="Chen I.-M."/>
            <person name="Stamatis D."/>
            <person name="Reddy T."/>
            <person name="O'Malley R."/>
            <person name="Daum C."/>
            <person name="Shapiro N."/>
            <person name="Ivanova N."/>
            <person name="Kyrpides N."/>
            <person name="Woyke T."/>
        </authorList>
    </citation>
    <scope>NUCLEOTIDE SEQUENCE [LARGE SCALE GENOMIC DNA]</scope>
    <source>
        <strain evidence="2 3">AT2.17</strain>
    </source>
</reference>
<organism evidence="2 3">
    <name type="scientific">Nocardioides cavernae</name>
    <dbReference type="NCBI Taxonomy" id="1921566"/>
    <lineage>
        <taxon>Bacteria</taxon>
        <taxon>Bacillati</taxon>
        <taxon>Actinomycetota</taxon>
        <taxon>Actinomycetes</taxon>
        <taxon>Propionibacteriales</taxon>
        <taxon>Nocardioidaceae</taxon>
        <taxon>Nocardioides</taxon>
    </lineage>
</organism>
<evidence type="ECO:0000256" key="1">
    <source>
        <dbReference type="SAM" id="SignalP"/>
    </source>
</evidence>